<reference evidence="3 4" key="1">
    <citation type="submission" date="2018-12" db="EMBL/GenBank/DDBJ databases">
        <title>Genome sequence from the cellulolytic species, Caldicellulosiruptor changbaiensis.</title>
        <authorList>
            <person name="Blumer-Schuette S.E."/>
            <person name="Mendoza C."/>
        </authorList>
    </citation>
    <scope>NUCLEOTIDE SEQUENCE [LARGE SCALE GENOMIC DNA]</scope>
    <source>
        <strain evidence="3 4">CBS-Z</strain>
    </source>
</reference>
<dbReference type="AlphaFoldDB" id="A0A3T0D2G1"/>
<feature type="transmembrane region" description="Helical" evidence="1">
    <location>
        <begin position="12"/>
        <end position="33"/>
    </location>
</feature>
<organism evidence="3 4">
    <name type="scientific">Caldicellulosiruptor changbaiensis</name>
    <dbReference type="NCBI Taxonomy" id="1222016"/>
    <lineage>
        <taxon>Bacteria</taxon>
        <taxon>Bacillati</taxon>
        <taxon>Bacillota</taxon>
        <taxon>Bacillota incertae sedis</taxon>
        <taxon>Caldicellulosiruptorales</taxon>
        <taxon>Caldicellulosiruptoraceae</taxon>
        <taxon>Caldicellulosiruptor</taxon>
    </lineage>
</organism>
<dbReference type="EMBL" id="CP034791">
    <property type="protein sequence ID" value="AZT89209.1"/>
    <property type="molecule type" value="Genomic_DNA"/>
</dbReference>
<feature type="domain" description="TPM" evidence="2">
    <location>
        <begin position="45"/>
        <end position="173"/>
    </location>
</feature>
<dbReference type="Proteomes" id="UP000282930">
    <property type="component" value="Chromosome"/>
</dbReference>
<dbReference type="KEGG" id="ccha:ELD05_00055"/>
<sequence length="273" mass="29842">MLNTLKARKNFYLAFIFLMLFLLIVFLPLYSLASIPQKPAENSYVFDYANLIDDSDEDQMRALAKKIEDSTSAEIVVVTVETLGNYTIEEYALNLFRKWGIGNKEKDNGVLILVNKENLLANKKGKIRIEVGYGLEGAIPDGKAGRILDTYAIPAFENKEYSRGIKDTFYAVASEVAKEYNLNLDELQGYGDAQTIDNNSTAEDDSELKLPDAIAIIVFVIIFVFISLKSRRKGSWWYRGPWDGFGGGFGGGSSGGGFGGFGGGSSGGGGASR</sequence>
<proteinExistence type="predicted"/>
<evidence type="ECO:0000256" key="1">
    <source>
        <dbReference type="SAM" id="Phobius"/>
    </source>
</evidence>
<dbReference type="Gene3D" id="3.10.310.50">
    <property type="match status" value="1"/>
</dbReference>
<gene>
    <name evidence="3" type="ORF">ELD05_00055</name>
</gene>
<dbReference type="PANTHER" id="PTHR30373:SF2">
    <property type="entry name" value="UPF0603 PROTEIN YGCG"/>
    <property type="match status" value="1"/>
</dbReference>
<keyword evidence="1" id="KW-0812">Transmembrane</keyword>
<evidence type="ECO:0000313" key="3">
    <source>
        <dbReference type="EMBL" id="AZT89209.1"/>
    </source>
</evidence>
<name>A0A3T0D2G1_9FIRM</name>
<protein>
    <submittedName>
        <fullName evidence="3">TPM domain-containing protein</fullName>
    </submittedName>
</protein>
<accession>A0A3T0D2G1</accession>
<keyword evidence="1" id="KW-1133">Transmembrane helix</keyword>
<evidence type="ECO:0000259" key="2">
    <source>
        <dbReference type="Pfam" id="PF04536"/>
    </source>
</evidence>
<keyword evidence="1" id="KW-0472">Membrane</keyword>
<dbReference type="PANTHER" id="PTHR30373">
    <property type="entry name" value="UPF0603 PROTEIN YGCG"/>
    <property type="match status" value="1"/>
</dbReference>
<keyword evidence="4" id="KW-1185">Reference proteome</keyword>
<dbReference type="InterPro" id="IPR007621">
    <property type="entry name" value="TPM_dom"/>
</dbReference>
<dbReference type="Pfam" id="PF04536">
    <property type="entry name" value="TPM_phosphatase"/>
    <property type="match status" value="1"/>
</dbReference>
<feature type="transmembrane region" description="Helical" evidence="1">
    <location>
        <begin position="210"/>
        <end position="228"/>
    </location>
</feature>
<evidence type="ECO:0000313" key="4">
    <source>
        <dbReference type="Proteomes" id="UP000282930"/>
    </source>
</evidence>